<protein>
    <submittedName>
        <fullName evidence="1">Uncharacterized protein</fullName>
    </submittedName>
</protein>
<name>A0ABS6YC19_9BACT</name>
<dbReference type="EMBL" id="JAHXCT010000003">
    <property type="protein sequence ID" value="MBW4769104.1"/>
    <property type="molecule type" value="Genomic_DNA"/>
</dbReference>
<organism evidence="1 2">
    <name type="scientific">Hoylesella nanceiensis</name>
    <dbReference type="NCBI Taxonomy" id="425941"/>
    <lineage>
        <taxon>Bacteria</taxon>
        <taxon>Pseudomonadati</taxon>
        <taxon>Bacteroidota</taxon>
        <taxon>Bacteroidia</taxon>
        <taxon>Bacteroidales</taxon>
        <taxon>Prevotellaceae</taxon>
        <taxon>Hoylesella</taxon>
    </lineage>
</organism>
<evidence type="ECO:0000313" key="1">
    <source>
        <dbReference type="EMBL" id="MBW4769104.1"/>
    </source>
</evidence>
<comment type="caution">
    <text evidence="1">The sequence shown here is derived from an EMBL/GenBank/DDBJ whole genome shotgun (WGS) entry which is preliminary data.</text>
</comment>
<sequence length="107" mass="12808">MAKKDYEKRREAIKDLYTQFIGDYQFYHTATIDEVMKEAESFPENERLLKLEMLAELYFAEADYLSNPFKEVILNKAYSLYLFVDKYSNDYSIDRKHKLDTLKALLP</sequence>
<dbReference type="Proteomes" id="UP000788426">
    <property type="component" value="Unassembled WGS sequence"/>
</dbReference>
<keyword evidence="2" id="KW-1185">Reference proteome</keyword>
<reference evidence="1 2" key="1">
    <citation type="submission" date="2021-07" db="EMBL/GenBank/DDBJ databases">
        <title>Genomic diversity and antimicrobial resistance of Prevotella spp. isolated from chronic lung disease airways.</title>
        <authorList>
            <person name="Webb K.A."/>
            <person name="Olagoke O.S."/>
            <person name="Baird T."/>
            <person name="Neill J."/>
            <person name="Pham A."/>
            <person name="Wells T.J."/>
            <person name="Ramsay K.A."/>
            <person name="Bell S.C."/>
            <person name="Sarovich D.S."/>
            <person name="Price E.P."/>
        </authorList>
    </citation>
    <scope>NUCLEOTIDE SEQUENCE [LARGE SCALE GENOMIC DNA]</scope>
    <source>
        <strain evidence="1 2">SCHI0011.S.12</strain>
    </source>
</reference>
<gene>
    <name evidence="1" type="ORF">KZO38_04935</name>
</gene>
<evidence type="ECO:0000313" key="2">
    <source>
        <dbReference type="Proteomes" id="UP000788426"/>
    </source>
</evidence>
<proteinExistence type="predicted"/>
<accession>A0ABS6YC19</accession>